<dbReference type="GO" id="GO:0004857">
    <property type="term" value="F:enzyme inhibitor activity"/>
    <property type="evidence" value="ECO:0007669"/>
    <property type="project" value="InterPro"/>
</dbReference>
<keyword evidence="7" id="KW-1185">Reference proteome</keyword>
<evidence type="ECO:0000256" key="4">
    <source>
        <dbReference type="SAM" id="SignalP"/>
    </source>
</evidence>
<dbReference type="EMBL" id="CP136897">
    <property type="protein sequence ID" value="WOL16683.1"/>
    <property type="molecule type" value="Genomic_DNA"/>
</dbReference>
<dbReference type="Pfam" id="PF04043">
    <property type="entry name" value="PMEI"/>
    <property type="match status" value="1"/>
</dbReference>
<dbReference type="CDD" id="cd15795">
    <property type="entry name" value="PMEI-Pla_a_1_like"/>
    <property type="match status" value="1"/>
</dbReference>
<keyword evidence="2" id="KW-1015">Disulfide bond</keyword>
<dbReference type="Gene3D" id="1.20.140.40">
    <property type="entry name" value="Invertase/pectin methylesterase inhibitor family protein"/>
    <property type="match status" value="1"/>
</dbReference>
<accession>A0AAQ3KX15</accession>
<evidence type="ECO:0000313" key="6">
    <source>
        <dbReference type="EMBL" id="WOL16683.1"/>
    </source>
</evidence>
<feature type="signal peptide" evidence="4">
    <location>
        <begin position="1"/>
        <end position="19"/>
    </location>
</feature>
<dbReference type="SMART" id="SM00856">
    <property type="entry name" value="PMEI"/>
    <property type="match status" value="1"/>
</dbReference>
<gene>
    <name evidence="6" type="ORF">Cni_G25471</name>
</gene>
<keyword evidence="1 4" id="KW-0732">Signal</keyword>
<dbReference type="InterPro" id="IPR035513">
    <property type="entry name" value="Invertase/methylesterase_inhib"/>
</dbReference>
<comment type="similarity">
    <text evidence="3">Belongs to the PMEI family.</text>
</comment>
<reference evidence="6 7" key="1">
    <citation type="submission" date="2023-10" db="EMBL/GenBank/DDBJ databases">
        <title>Chromosome-scale genome assembly provides insights into flower coloration mechanisms of Canna indica.</title>
        <authorList>
            <person name="Li C."/>
        </authorList>
    </citation>
    <scope>NUCLEOTIDE SEQUENCE [LARGE SCALE GENOMIC DNA]</scope>
    <source>
        <tissue evidence="6">Flower</tissue>
    </source>
</reference>
<dbReference type="NCBIfam" id="TIGR01614">
    <property type="entry name" value="PME_inhib"/>
    <property type="match status" value="1"/>
</dbReference>
<organism evidence="6 7">
    <name type="scientific">Canna indica</name>
    <name type="common">Indian-shot</name>
    <dbReference type="NCBI Taxonomy" id="4628"/>
    <lineage>
        <taxon>Eukaryota</taxon>
        <taxon>Viridiplantae</taxon>
        <taxon>Streptophyta</taxon>
        <taxon>Embryophyta</taxon>
        <taxon>Tracheophyta</taxon>
        <taxon>Spermatophyta</taxon>
        <taxon>Magnoliopsida</taxon>
        <taxon>Liliopsida</taxon>
        <taxon>Zingiberales</taxon>
        <taxon>Cannaceae</taxon>
        <taxon>Canna</taxon>
    </lineage>
</organism>
<evidence type="ECO:0000313" key="7">
    <source>
        <dbReference type="Proteomes" id="UP001327560"/>
    </source>
</evidence>
<dbReference type="AlphaFoldDB" id="A0AAQ3KX15"/>
<name>A0AAQ3KX15_9LILI</name>
<proteinExistence type="inferred from homology"/>
<dbReference type="Proteomes" id="UP001327560">
    <property type="component" value="Chromosome 8"/>
</dbReference>
<protein>
    <recommendedName>
        <fullName evidence="5">Pectinesterase inhibitor domain-containing protein</fullName>
    </recommendedName>
</protein>
<sequence>MRPLCTALILLSLLTFSSATTSSGAETLQKACNLTIDYHFCITSLQAHARSRSVDLRILGTIAIDLSIANATATTSKLEILHSNNASKPYTKNKLEACLMLYKNAILPLRLAAEFLASKHFGVAKSMMEAPVFAPGSCQGLLGHMLAKENDDLFNLMLIARRIIEALEQ</sequence>
<dbReference type="PANTHER" id="PTHR35357">
    <property type="entry name" value="OS02G0537100 PROTEIN"/>
    <property type="match status" value="1"/>
</dbReference>
<evidence type="ECO:0000256" key="3">
    <source>
        <dbReference type="ARBA" id="ARBA00038471"/>
    </source>
</evidence>
<feature type="domain" description="Pectinesterase inhibitor" evidence="5">
    <location>
        <begin position="23"/>
        <end position="163"/>
    </location>
</feature>
<evidence type="ECO:0000256" key="1">
    <source>
        <dbReference type="ARBA" id="ARBA00022729"/>
    </source>
</evidence>
<dbReference type="InterPro" id="IPR006501">
    <property type="entry name" value="Pectinesterase_inhib_dom"/>
</dbReference>
<feature type="chain" id="PRO_5042877242" description="Pectinesterase inhibitor domain-containing protein" evidence="4">
    <location>
        <begin position="20"/>
        <end position="169"/>
    </location>
</feature>
<dbReference type="InterPro" id="IPR034088">
    <property type="entry name" value="Pla_a_1-like"/>
</dbReference>
<evidence type="ECO:0000256" key="2">
    <source>
        <dbReference type="ARBA" id="ARBA00023157"/>
    </source>
</evidence>
<dbReference type="PANTHER" id="PTHR35357:SF8">
    <property type="entry name" value="OS01G0111000 PROTEIN"/>
    <property type="match status" value="1"/>
</dbReference>
<evidence type="ECO:0000259" key="5">
    <source>
        <dbReference type="SMART" id="SM00856"/>
    </source>
</evidence>
<dbReference type="SUPFAM" id="SSF101148">
    <property type="entry name" value="Plant invertase/pectin methylesterase inhibitor"/>
    <property type="match status" value="1"/>
</dbReference>